<sequence length="669" mass="70028">MAAAAGISAAALFGGAPLALALSPSTVLAQATATDTLAPGHLSAPVTDESGVLDASQSAELESKIQQYKIDGKKSIFVVYLPSFGDMSPEEWTKAAVAANGGGNTGVLAIATGTRQFGFSGGDQWTDAELNDVYDAAYPELVNNNWYEAASAAIGGASSSGEMSGESAAWLAGGAGAAVAAGGGVWAYSRRRRKATDAAVLEDSRSIDPSDTRRMLELPMETLEHRAQEELVSTDESIRRGREELDLAISEFGPERTRSFTRAMNHSTTTLQKAFALQQRLNDSIPETPAERRAMLVDIISSCGQADRALDAEADAFAEMRNLLATADVKIGELTQRTIDLRARLPKATDTMAQLRERYTPEVLASVNDNIEMASASLDEAEGALGSARDLEAKPAGEQGGLVEAIRHSEHAIEVADRLLTGIEHADENISTARANVGALIEEIEQEIGEAGDLKRRGTSQGAPADWNKLDDVVGRAVAALDQARTTASADPLGTYTSLTAIDAELDEQLDTVRETTANQERQLQILAKQLNSATATIQGAEDLIASRGRVVKAQARTYLADAKRLHAQAIQQRTTNTRGAIEAARQATVAAQYASKQAQSDIDDYQRRQYSNRGGGSNMGGIVTGMVINEILSGGGRGGGFGGGFGGGGFGGGGFGGGGGGGFRGGSF</sequence>
<name>A0A0G3H999_9CORY</name>
<evidence type="ECO:0000313" key="5">
    <source>
        <dbReference type="Proteomes" id="UP000035540"/>
    </source>
</evidence>
<feature type="chain" id="PRO_5005184554" evidence="2">
    <location>
        <begin position="30"/>
        <end position="669"/>
    </location>
</feature>
<gene>
    <name evidence="4" type="ORF">CTEST_09475</name>
</gene>
<keyword evidence="5" id="KW-1185">Reference proteome</keyword>
<organism evidence="4 5">
    <name type="scientific">Corynebacterium testudinoris</name>
    <dbReference type="NCBI Taxonomy" id="136857"/>
    <lineage>
        <taxon>Bacteria</taxon>
        <taxon>Bacillati</taxon>
        <taxon>Actinomycetota</taxon>
        <taxon>Actinomycetes</taxon>
        <taxon>Mycobacteriales</taxon>
        <taxon>Corynebacteriaceae</taxon>
        <taxon>Corynebacterium</taxon>
    </lineage>
</organism>
<feature type="coiled-coil region" evidence="1">
    <location>
        <begin position="510"/>
        <end position="544"/>
    </location>
</feature>
<keyword evidence="1" id="KW-0175">Coiled coil</keyword>
<dbReference type="STRING" id="136857.CTEST_09475"/>
<protein>
    <submittedName>
        <fullName evidence="4">Putative DUF477 family protein</fullName>
    </submittedName>
</protein>
<keyword evidence="2" id="KW-0732">Signal</keyword>
<feature type="signal peptide" evidence="2">
    <location>
        <begin position="1"/>
        <end position="29"/>
    </location>
</feature>
<dbReference type="Proteomes" id="UP000035540">
    <property type="component" value="Chromosome"/>
</dbReference>
<evidence type="ECO:0000259" key="3">
    <source>
        <dbReference type="Pfam" id="PF04536"/>
    </source>
</evidence>
<accession>A0A0G3H999</accession>
<dbReference type="PATRIC" id="fig|136857.5.peg.1880"/>
<dbReference type="Pfam" id="PF04536">
    <property type="entry name" value="TPM_phosphatase"/>
    <property type="match status" value="1"/>
</dbReference>
<reference evidence="5" key="2">
    <citation type="submission" date="2015-05" db="EMBL/GenBank/DDBJ databases">
        <title>Complete genome sequence of Corynebacterium testudinoris DSM 44614, recovered from necrotic lesions in the mouth of a tortoise.</title>
        <authorList>
            <person name="Ruckert C."/>
            <person name="Albersmeier A."/>
            <person name="Winkler A."/>
            <person name="Tauch A."/>
        </authorList>
    </citation>
    <scope>NUCLEOTIDE SEQUENCE [LARGE SCALE GENOMIC DNA]</scope>
    <source>
        <strain evidence="5">DSM 44614</strain>
    </source>
</reference>
<dbReference type="EMBL" id="CP011545">
    <property type="protein sequence ID" value="AKK09320.1"/>
    <property type="molecule type" value="Genomic_DNA"/>
</dbReference>
<evidence type="ECO:0000256" key="1">
    <source>
        <dbReference type="SAM" id="Coils"/>
    </source>
</evidence>
<feature type="domain" description="TPM" evidence="3">
    <location>
        <begin position="46"/>
        <end position="156"/>
    </location>
</feature>
<dbReference type="InterPro" id="IPR007621">
    <property type="entry name" value="TPM_dom"/>
</dbReference>
<dbReference type="AlphaFoldDB" id="A0A0G3H999"/>
<evidence type="ECO:0000256" key="2">
    <source>
        <dbReference type="SAM" id="SignalP"/>
    </source>
</evidence>
<evidence type="ECO:0000313" key="4">
    <source>
        <dbReference type="EMBL" id="AKK09320.1"/>
    </source>
</evidence>
<dbReference type="OrthoDB" id="5105562at2"/>
<dbReference type="KEGG" id="cted:CTEST_09475"/>
<reference evidence="4 5" key="1">
    <citation type="journal article" date="2015" name="Genome Announc.">
        <title>Complete Genome Sequence of the Type Strain Corynebacterium testudinoris DSM 44614, Recovered from Necrotic Lesions in the Mouth of a Tortoise.</title>
        <authorList>
            <person name="Ruckert C."/>
            <person name="Kriete M."/>
            <person name="Jaenicke S."/>
            <person name="Winkler A."/>
            <person name="Tauch A."/>
        </authorList>
    </citation>
    <scope>NUCLEOTIDE SEQUENCE [LARGE SCALE GENOMIC DNA]</scope>
    <source>
        <strain evidence="4 5">DSM 44614</strain>
    </source>
</reference>
<proteinExistence type="predicted"/>
<dbReference type="Gene3D" id="3.10.310.50">
    <property type="match status" value="1"/>
</dbReference>